<reference evidence="1" key="1">
    <citation type="submission" date="2019-08" db="EMBL/GenBank/DDBJ databases">
        <authorList>
            <person name="Kucharzyk K."/>
            <person name="Murdoch R.W."/>
            <person name="Higgins S."/>
            <person name="Loffler F."/>
        </authorList>
    </citation>
    <scope>NUCLEOTIDE SEQUENCE</scope>
</reference>
<accession>A0A645FLG8</accession>
<protein>
    <submittedName>
        <fullName evidence="1">Uncharacterized protein</fullName>
    </submittedName>
</protein>
<name>A0A645FLG8_9ZZZZ</name>
<comment type="caution">
    <text evidence="1">The sequence shown here is derived from an EMBL/GenBank/DDBJ whole genome shotgun (WGS) entry which is preliminary data.</text>
</comment>
<organism evidence="1">
    <name type="scientific">bioreactor metagenome</name>
    <dbReference type="NCBI Taxonomy" id="1076179"/>
    <lineage>
        <taxon>unclassified sequences</taxon>
        <taxon>metagenomes</taxon>
        <taxon>ecological metagenomes</taxon>
    </lineage>
</organism>
<dbReference type="AlphaFoldDB" id="A0A645FLG8"/>
<proteinExistence type="predicted"/>
<dbReference type="EMBL" id="VSSQ01060771">
    <property type="protein sequence ID" value="MPN14179.1"/>
    <property type="molecule type" value="Genomic_DNA"/>
</dbReference>
<evidence type="ECO:0000313" key="1">
    <source>
        <dbReference type="EMBL" id="MPN14179.1"/>
    </source>
</evidence>
<sequence length="85" mass="9559">MSLSAQIGVSTSESETITTSQSWTIPETRGSGLYRVEAVFPVSKIQFNSFQVETGEKIGEECFTITYMPETDKSYKRIYRYANVG</sequence>
<gene>
    <name evidence="1" type="ORF">SDC9_161505</name>
</gene>